<feature type="transmembrane region" description="Helical" evidence="6">
    <location>
        <begin position="240"/>
        <end position="261"/>
    </location>
</feature>
<evidence type="ECO:0000256" key="6">
    <source>
        <dbReference type="SAM" id="Phobius"/>
    </source>
</evidence>
<feature type="region of interest" description="Disordered" evidence="5">
    <location>
        <begin position="1"/>
        <end position="36"/>
    </location>
</feature>
<feature type="compositionally biased region" description="Low complexity" evidence="5">
    <location>
        <begin position="1"/>
        <end position="30"/>
    </location>
</feature>
<evidence type="ECO:0000256" key="5">
    <source>
        <dbReference type="SAM" id="MobiDB-lite"/>
    </source>
</evidence>
<feature type="transmembrane region" description="Helical" evidence="6">
    <location>
        <begin position="196"/>
        <end position="219"/>
    </location>
</feature>
<dbReference type="InterPro" id="IPR020846">
    <property type="entry name" value="MFS_dom"/>
</dbReference>
<keyword evidence="4 6" id="KW-0472">Membrane</keyword>
<dbReference type="SUPFAM" id="SSF103473">
    <property type="entry name" value="MFS general substrate transporter"/>
    <property type="match status" value="1"/>
</dbReference>
<dbReference type="InterPro" id="IPR036259">
    <property type="entry name" value="MFS_trans_sf"/>
</dbReference>
<feature type="transmembrane region" description="Helical" evidence="6">
    <location>
        <begin position="300"/>
        <end position="319"/>
    </location>
</feature>
<feature type="transmembrane region" description="Helical" evidence="6">
    <location>
        <begin position="165"/>
        <end position="190"/>
    </location>
</feature>
<keyword evidence="2 6" id="KW-0812">Transmembrane</keyword>
<evidence type="ECO:0000259" key="7">
    <source>
        <dbReference type="PROSITE" id="PS50850"/>
    </source>
</evidence>
<keyword evidence="9" id="KW-1185">Reference proteome</keyword>
<dbReference type="PANTHER" id="PTHR43129">
    <property type="entry name" value="FOSMIDOMYCIN RESISTANCE PROTEIN"/>
    <property type="match status" value="1"/>
</dbReference>
<feature type="transmembrane region" description="Helical" evidence="6">
    <location>
        <begin position="388"/>
        <end position="406"/>
    </location>
</feature>
<feature type="transmembrane region" description="Helical" evidence="6">
    <location>
        <begin position="71"/>
        <end position="93"/>
    </location>
</feature>
<evidence type="ECO:0000256" key="4">
    <source>
        <dbReference type="ARBA" id="ARBA00023136"/>
    </source>
</evidence>
<dbReference type="Proteomes" id="UP000006015">
    <property type="component" value="Unassembled WGS sequence"/>
</dbReference>
<comment type="subcellular location">
    <subcellularLocation>
        <location evidence="1">Cell membrane</location>
        <topology evidence="1">Multi-pass membrane protein</topology>
    </subcellularLocation>
</comment>
<comment type="caution">
    <text evidence="8">The sequence shown here is derived from an EMBL/GenBank/DDBJ whole genome shotgun (WGS) entry which is preliminary data.</text>
</comment>
<feature type="transmembrane region" description="Helical" evidence="6">
    <location>
        <begin position="325"/>
        <end position="345"/>
    </location>
</feature>
<evidence type="ECO:0000256" key="3">
    <source>
        <dbReference type="ARBA" id="ARBA00022989"/>
    </source>
</evidence>
<feature type="transmembrane region" description="Helical" evidence="6">
    <location>
        <begin position="273"/>
        <end position="293"/>
    </location>
</feature>
<accession>A0ABP2IKZ2</accession>
<feature type="domain" description="Major facilitator superfamily (MFS) profile" evidence="7">
    <location>
        <begin position="40"/>
        <end position="411"/>
    </location>
</feature>
<protein>
    <submittedName>
        <fullName evidence="8">Transporter, major facilitator family protein</fullName>
    </submittedName>
</protein>
<reference evidence="8 9" key="1">
    <citation type="submission" date="2010-04" db="EMBL/GenBank/DDBJ databases">
        <authorList>
            <person name="Weinstock G."/>
            <person name="Sodergren E."/>
            <person name="Clifton S."/>
            <person name="Fulton L."/>
            <person name="Fulton B."/>
            <person name="Courtney L."/>
            <person name="Fronick C."/>
            <person name="Harrison M."/>
            <person name="Strong C."/>
            <person name="Farmer C."/>
            <person name="Delahaunty K."/>
            <person name="Markovic C."/>
            <person name="Hall O."/>
            <person name="Minx P."/>
            <person name="Tomlinson C."/>
            <person name="Mitreva M."/>
            <person name="Hou S."/>
            <person name="Wollam A."/>
            <person name="Pepin K.H."/>
            <person name="Johnson M."/>
            <person name="Bhonagiri V."/>
            <person name="Zhang X."/>
            <person name="Suruliraj S."/>
            <person name="Warren W."/>
            <person name="Chinwalla A."/>
            <person name="Mardis E.R."/>
            <person name="Wilson R.K."/>
        </authorList>
    </citation>
    <scope>NUCLEOTIDE SEQUENCE [LARGE SCALE GENOMIC DNA]</scope>
    <source>
        <strain evidence="8 9">DSM 20306</strain>
    </source>
</reference>
<dbReference type="Gene3D" id="1.20.1250.20">
    <property type="entry name" value="MFS general substrate transporter like domains"/>
    <property type="match status" value="2"/>
</dbReference>
<dbReference type="CDD" id="cd17478">
    <property type="entry name" value="MFS_FsR"/>
    <property type="match status" value="1"/>
</dbReference>
<gene>
    <name evidence="8" type="ORF">HMPREF0281_00639</name>
</gene>
<evidence type="ECO:0000256" key="1">
    <source>
        <dbReference type="ARBA" id="ARBA00004651"/>
    </source>
</evidence>
<dbReference type="EMBL" id="ADNS01000004">
    <property type="protein sequence ID" value="EFG81934.1"/>
    <property type="molecule type" value="Genomic_DNA"/>
</dbReference>
<feature type="transmembrane region" description="Helical" evidence="6">
    <location>
        <begin position="357"/>
        <end position="376"/>
    </location>
</feature>
<dbReference type="InterPro" id="IPR011701">
    <property type="entry name" value="MFS"/>
</dbReference>
<keyword evidence="3 6" id="KW-1133">Transmembrane helix</keyword>
<evidence type="ECO:0000256" key="2">
    <source>
        <dbReference type="ARBA" id="ARBA00022692"/>
    </source>
</evidence>
<proteinExistence type="predicted"/>
<sequence>MIEAMSVEVSKQVQQTSSSQSRRGRGASPRSPEEKTARRGTLLIAYGHTTVDFTQGAIAALMPFLVLQGGYSYSGAAGIMLTFSLVSSIIQPVLGIMGDRWRMRWLIPVSVLLSGVGIAVIGLVDSYWVVAALASAAGIGVAAFHPASASRAREVSGGDHVLMSWYSLGGNFGFALGPLVVAITVGIFGLQATPLLIIPALTGTAAVLVLNKYGAAAPVKKGGVNEDRRDDWVSFGRMSIAIICRSIVFVGIGTFIVLFMHEYRGVQEDLANASLFIFYIMGAFGTAVGGYLARRWQRTAILRWSYLLSIPLLAGMFLIPGPIAWVFIILVALTLYVPFSLQVTLGQDYLPQHMSTASGVTLGLAVSVGGIATPLIGALADRVGLEYALLPLIALPAVACIALLGLKDPTIRKTTTVAASSK</sequence>
<feature type="transmembrane region" description="Helical" evidence="6">
    <location>
        <begin position="127"/>
        <end position="144"/>
    </location>
</feature>
<dbReference type="PROSITE" id="PS50850">
    <property type="entry name" value="MFS"/>
    <property type="match status" value="1"/>
</dbReference>
<organism evidence="8 9">
    <name type="scientific">Corynebacterium ammoniagenes DSM 20306</name>
    <dbReference type="NCBI Taxonomy" id="649754"/>
    <lineage>
        <taxon>Bacteria</taxon>
        <taxon>Bacillati</taxon>
        <taxon>Actinomycetota</taxon>
        <taxon>Actinomycetes</taxon>
        <taxon>Mycobacteriales</taxon>
        <taxon>Corynebacteriaceae</taxon>
        <taxon>Corynebacterium</taxon>
    </lineage>
</organism>
<evidence type="ECO:0000313" key="9">
    <source>
        <dbReference type="Proteomes" id="UP000006015"/>
    </source>
</evidence>
<name>A0ABP2IKZ2_CORAM</name>
<feature type="transmembrane region" description="Helical" evidence="6">
    <location>
        <begin position="105"/>
        <end position="121"/>
    </location>
</feature>
<dbReference type="PANTHER" id="PTHR43129:SF1">
    <property type="entry name" value="FOSMIDOMYCIN RESISTANCE PROTEIN"/>
    <property type="match status" value="1"/>
</dbReference>
<evidence type="ECO:0000313" key="8">
    <source>
        <dbReference type="EMBL" id="EFG81934.1"/>
    </source>
</evidence>
<dbReference type="Pfam" id="PF07690">
    <property type="entry name" value="MFS_1"/>
    <property type="match status" value="1"/>
</dbReference>